<dbReference type="EMBL" id="CP054020">
    <property type="protein sequence ID" value="QKI88171.1"/>
    <property type="molecule type" value="Genomic_DNA"/>
</dbReference>
<gene>
    <name evidence="3" type="ORF">HQN79_00580</name>
</gene>
<keyword evidence="1" id="KW-0812">Transmembrane</keyword>
<dbReference type="Proteomes" id="UP000504724">
    <property type="component" value="Chromosome"/>
</dbReference>
<protein>
    <recommendedName>
        <fullName evidence="5">Oxygen tolerance</fullName>
    </recommendedName>
</protein>
<keyword evidence="4" id="KW-1185">Reference proteome</keyword>
<evidence type="ECO:0008006" key="5">
    <source>
        <dbReference type="Google" id="ProtNLM"/>
    </source>
</evidence>
<accession>A0A7D4NP35</accession>
<dbReference type="AlphaFoldDB" id="A0A7D4NP35"/>
<proteinExistence type="predicted"/>
<dbReference type="RefSeq" id="WP_173283762.1">
    <property type="nucleotide sequence ID" value="NZ_CP054020.1"/>
</dbReference>
<reference evidence="3 4" key="1">
    <citation type="submission" date="2020-05" db="EMBL/GenBank/DDBJ databases">
        <title>Thiomicrorhabdus sediminis sp.nov. and Thiomicrorhabdus xiamenensis sp.nov., novel sulfur-oxidizing bacteria isolated from coastal sediment.</title>
        <authorList>
            <person name="Liu X."/>
        </authorList>
    </citation>
    <scope>NUCLEOTIDE SEQUENCE [LARGE SCALE GENOMIC DNA]</scope>
    <source>
        <strain evidence="3 4">G2</strain>
    </source>
</reference>
<feature type="signal peptide" evidence="2">
    <location>
        <begin position="1"/>
        <end position="19"/>
    </location>
</feature>
<evidence type="ECO:0000313" key="3">
    <source>
        <dbReference type="EMBL" id="QKI88171.1"/>
    </source>
</evidence>
<evidence type="ECO:0000313" key="4">
    <source>
        <dbReference type="Proteomes" id="UP000504724"/>
    </source>
</evidence>
<feature type="transmembrane region" description="Helical" evidence="1">
    <location>
        <begin position="352"/>
        <end position="379"/>
    </location>
</feature>
<keyword evidence="1" id="KW-1133">Transmembrane helix</keyword>
<dbReference type="KEGG" id="txa:HQN79_00580"/>
<feature type="chain" id="PRO_5028817207" description="Oxygen tolerance" evidence="2">
    <location>
        <begin position="20"/>
        <end position="486"/>
    </location>
</feature>
<keyword evidence="1" id="KW-0472">Membrane</keyword>
<name>A0A7D4NP35_9GAMM</name>
<evidence type="ECO:0000256" key="1">
    <source>
        <dbReference type="SAM" id="Phobius"/>
    </source>
</evidence>
<evidence type="ECO:0000256" key="2">
    <source>
        <dbReference type="SAM" id="SignalP"/>
    </source>
</evidence>
<organism evidence="3 4">
    <name type="scientific">Thiomicrorhabdus xiamenensis</name>
    <dbReference type="NCBI Taxonomy" id="2739063"/>
    <lineage>
        <taxon>Bacteria</taxon>
        <taxon>Pseudomonadati</taxon>
        <taxon>Pseudomonadota</taxon>
        <taxon>Gammaproteobacteria</taxon>
        <taxon>Thiotrichales</taxon>
        <taxon>Piscirickettsiaceae</taxon>
        <taxon>Thiomicrorhabdus</taxon>
    </lineage>
</organism>
<keyword evidence="2" id="KW-0732">Signal</keyword>
<sequence>MVRVYFFLLSVLLTLPAQAVSIELQKAQVPFGEAVVVRIKTQENEVLQHYLQNLPREAWARDFVIELHTNSQNRAAYYLYAYEPGSYRLAQGGIFQGADVQVLPNSLIDVQWLPVASGVVYQKQAWPWEVKVKLNDPSLRVQLQGFIGSDLQSNPKDLKVDLQGQSLLAGDLHGTLRSWYQYELPQEGLSQGATRAYSPALQVDHGKRHPWKFFARPLEMQWKPLPGFLPPQVMIGAIHFQPQPLPLWAKQGDLLYWQWALDGVQMGRQALNLALLQMLAAQPRNGQLEWFAPEITYQDKDPGKVVIRVPIRLRAAGNIVLPQWTWRYFDTESGKLQVVTPQRGSLWSFASWQLYLTATVALGFVIGLLAVVTLVIHFYRMKRTVLRKVAELESTGQSQALWRQTERWLACDSIRSWGQWQQSTGVDLEVVEALQRGLYANAGKGKQPLPLDALCKELHKLNWTRRILRAYLKDMLQPLVKQVYRS</sequence>